<dbReference type="AlphaFoldDB" id="A0A9W9CXI6"/>
<comment type="similarity">
    <text evidence="5">Belongs to the SAT4 family.</text>
</comment>
<evidence type="ECO:0000256" key="5">
    <source>
        <dbReference type="ARBA" id="ARBA00038359"/>
    </source>
</evidence>
<feature type="transmembrane region" description="Helical" evidence="6">
    <location>
        <begin position="29"/>
        <end position="48"/>
    </location>
</feature>
<dbReference type="InterPro" id="IPR052337">
    <property type="entry name" value="SAT4-like"/>
</dbReference>
<evidence type="ECO:0000256" key="3">
    <source>
        <dbReference type="ARBA" id="ARBA00022989"/>
    </source>
</evidence>
<gene>
    <name evidence="8" type="ORF">N0V93_002262</name>
</gene>
<protein>
    <recommendedName>
        <fullName evidence="7">Rhodopsin domain-containing protein</fullName>
    </recommendedName>
</protein>
<dbReference type="Pfam" id="PF20684">
    <property type="entry name" value="Fung_rhodopsin"/>
    <property type="match status" value="1"/>
</dbReference>
<feature type="transmembrane region" description="Helical" evidence="6">
    <location>
        <begin position="97"/>
        <end position="122"/>
    </location>
</feature>
<keyword evidence="9" id="KW-1185">Reference proteome</keyword>
<feature type="transmembrane region" description="Helical" evidence="6">
    <location>
        <begin position="185"/>
        <end position="202"/>
    </location>
</feature>
<dbReference type="InterPro" id="IPR049326">
    <property type="entry name" value="Rhodopsin_dom_fungi"/>
</dbReference>
<keyword evidence="4 6" id="KW-0472">Membrane</keyword>
<reference evidence="8" key="1">
    <citation type="submission" date="2022-10" db="EMBL/GenBank/DDBJ databases">
        <title>Tapping the CABI collections for fungal endophytes: first genome assemblies for Collariella, Neodidymelliopsis, Ascochyta clinopodiicola, Didymella pomorum, Didymosphaeria variabile, Neocosmospora piperis and Neocucurbitaria cava.</title>
        <authorList>
            <person name="Hill R."/>
        </authorList>
    </citation>
    <scope>NUCLEOTIDE SEQUENCE</scope>
    <source>
        <strain evidence="8">IMI 355082</strain>
    </source>
</reference>
<feature type="transmembrane region" description="Helical" evidence="6">
    <location>
        <begin position="256"/>
        <end position="276"/>
    </location>
</feature>
<dbReference type="Proteomes" id="UP001140453">
    <property type="component" value="Unassembled WGS sequence"/>
</dbReference>
<feature type="transmembrane region" description="Helical" evidence="6">
    <location>
        <begin position="60"/>
        <end position="85"/>
    </location>
</feature>
<evidence type="ECO:0000313" key="8">
    <source>
        <dbReference type="EMBL" id="KAJ4393055.1"/>
    </source>
</evidence>
<dbReference type="GO" id="GO:0016020">
    <property type="term" value="C:membrane"/>
    <property type="evidence" value="ECO:0007669"/>
    <property type="project" value="UniProtKB-SubCell"/>
</dbReference>
<evidence type="ECO:0000256" key="2">
    <source>
        <dbReference type="ARBA" id="ARBA00022692"/>
    </source>
</evidence>
<keyword evidence="2 6" id="KW-0812">Transmembrane</keyword>
<comment type="subcellular location">
    <subcellularLocation>
        <location evidence="1">Membrane</location>
        <topology evidence="1">Multi-pass membrane protein</topology>
    </subcellularLocation>
</comment>
<evidence type="ECO:0000313" key="9">
    <source>
        <dbReference type="Proteomes" id="UP001140453"/>
    </source>
</evidence>
<proteinExistence type="inferred from homology"/>
<dbReference type="PANTHER" id="PTHR33048:SF147">
    <property type="entry name" value="INTEGRAL MEMBRANE PROTEIN"/>
    <property type="match status" value="1"/>
</dbReference>
<feature type="transmembrane region" description="Helical" evidence="6">
    <location>
        <begin position="134"/>
        <end position="154"/>
    </location>
</feature>
<sequence>MDLHNTLMGAAVARDTTREFIDPTARVNAGIWTLFFTATMFLGLRLWCKIDRKHGLWWDDYILIASWVVMFTDCIVISVEFATGYVSPHGWDDRMTILVSVSSVLTTVGQAWTKSAFAVTLLRPGITEGWRRAVLWFIVASLNVYMVITFFLQWTNYCGHSAEWWKLPGVCADYDSIVRIKTGRNMWNIITDFVLALFPWMVTWNMRIKRIEKIGICATMSLGVFVAAFSTWRTIYMMNPAVDDYNYGWFERQGLSMVWFIGEVAGTIIVQALPIIRHLGRDKTQQKTLVSMELNEVTNATTKIWSDAESSQDRDKFGMDSWKDLESGSKAVKASFTYKTTKSIVVNL</sequence>
<comment type="caution">
    <text evidence="8">The sequence shown here is derived from an EMBL/GenBank/DDBJ whole genome shotgun (WGS) entry which is preliminary data.</text>
</comment>
<feature type="domain" description="Rhodopsin" evidence="7">
    <location>
        <begin position="44"/>
        <end position="279"/>
    </location>
</feature>
<dbReference type="PANTHER" id="PTHR33048">
    <property type="entry name" value="PTH11-LIKE INTEGRAL MEMBRANE PROTEIN (AFU_ORTHOLOGUE AFUA_5G11245)"/>
    <property type="match status" value="1"/>
</dbReference>
<feature type="transmembrane region" description="Helical" evidence="6">
    <location>
        <begin position="214"/>
        <end position="236"/>
    </location>
</feature>
<evidence type="ECO:0000256" key="1">
    <source>
        <dbReference type="ARBA" id="ARBA00004141"/>
    </source>
</evidence>
<organism evidence="8 9">
    <name type="scientific">Gnomoniopsis smithogilvyi</name>
    <dbReference type="NCBI Taxonomy" id="1191159"/>
    <lineage>
        <taxon>Eukaryota</taxon>
        <taxon>Fungi</taxon>
        <taxon>Dikarya</taxon>
        <taxon>Ascomycota</taxon>
        <taxon>Pezizomycotina</taxon>
        <taxon>Sordariomycetes</taxon>
        <taxon>Sordariomycetidae</taxon>
        <taxon>Diaporthales</taxon>
        <taxon>Gnomoniaceae</taxon>
        <taxon>Gnomoniopsis</taxon>
    </lineage>
</organism>
<dbReference type="OrthoDB" id="5417887at2759"/>
<keyword evidence="3 6" id="KW-1133">Transmembrane helix</keyword>
<evidence type="ECO:0000256" key="6">
    <source>
        <dbReference type="SAM" id="Phobius"/>
    </source>
</evidence>
<name>A0A9W9CXI6_9PEZI</name>
<dbReference type="EMBL" id="JAPEVB010000002">
    <property type="protein sequence ID" value="KAJ4393055.1"/>
    <property type="molecule type" value="Genomic_DNA"/>
</dbReference>
<evidence type="ECO:0000259" key="7">
    <source>
        <dbReference type="Pfam" id="PF20684"/>
    </source>
</evidence>
<evidence type="ECO:0000256" key="4">
    <source>
        <dbReference type="ARBA" id="ARBA00023136"/>
    </source>
</evidence>
<accession>A0A9W9CXI6</accession>